<dbReference type="SUPFAM" id="SSF81653">
    <property type="entry name" value="Calcium ATPase, transduction domain A"/>
    <property type="match status" value="1"/>
</dbReference>
<dbReference type="InterPro" id="IPR018303">
    <property type="entry name" value="ATPase_P-typ_P_site"/>
</dbReference>
<feature type="transmembrane region" description="Helical" evidence="15">
    <location>
        <begin position="456"/>
        <end position="477"/>
    </location>
</feature>
<accession>A0A1Q2M6N9</accession>
<feature type="domain" description="HMA" evidence="16">
    <location>
        <begin position="122"/>
        <end position="188"/>
    </location>
</feature>
<comment type="subcellular location">
    <subcellularLocation>
        <location evidence="1">Cell membrane</location>
        <topology evidence="1">Multi-pass membrane protein</topology>
    </subcellularLocation>
</comment>
<evidence type="ECO:0000256" key="4">
    <source>
        <dbReference type="ARBA" id="ARBA00022475"/>
    </source>
</evidence>
<dbReference type="InterPro" id="IPR036163">
    <property type="entry name" value="HMA_dom_sf"/>
</dbReference>
<dbReference type="STRING" id="260552.Mag101_12040"/>
<evidence type="ECO:0000259" key="16">
    <source>
        <dbReference type="PROSITE" id="PS50846"/>
    </source>
</evidence>
<dbReference type="Gene3D" id="2.70.150.10">
    <property type="entry name" value="Calcium-transporting ATPase, cytoplasmic transduction domain A"/>
    <property type="match status" value="1"/>
</dbReference>
<dbReference type="KEGG" id="maga:Mag101_12040"/>
<dbReference type="PROSITE" id="PS01229">
    <property type="entry name" value="COF_2"/>
    <property type="match status" value="1"/>
</dbReference>
<evidence type="ECO:0000256" key="1">
    <source>
        <dbReference type="ARBA" id="ARBA00004651"/>
    </source>
</evidence>
<dbReference type="InterPro" id="IPR001757">
    <property type="entry name" value="P_typ_ATPase"/>
</dbReference>
<keyword evidence="8 15" id="KW-0547">Nucleotide-binding</keyword>
<dbReference type="Gene3D" id="3.30.70.100">
    <property type="match status" value="1"/>
</dbReference>
<dbReference type="InterPro" id="IPR036412">
    <property type="entry name" value="HAD-like_sf"/>
</dbReference>
<dbReference type="NCBIfam" id="TIGR01525">
    <property type="entry name" value="ATPase-IB_hvy"/>
    <property type="match status" value="1"/>
</dbReference>
<evidence type="ECO:0000256" key="8">
    <source>
        <dbReference type="ARBA" id="ARBA00022741"/>
    </source>
</evidence>
<dbReference type="OrthoDB" id="9814270at2"/>
<dbReference type="GO" id="GO:0005507">
    <property type="term" value="F:copper ion binding"/>
    <property type="evidence" value="ECO:0007669"/>
    <property type="project" value="TreeGrafter"/>
</dbReference>
<evidence type="ECO:0000256" key="7">
    <source>
        <dbReference type="ARBA" id="ARBA00022723"/>
    </source>
</evidence>
<dbReference type="GO" id="GO:0043682">
    <property type="term" value="F:P-type divalent copper transporter activity"/>
    <property type="evidence" value="ECO:0007669"/>
    <property type="project" value="TreeGrafter"/>
</dbReference>
<dbReference type="InterPro" id="IPR023214">
    <property type="entry name" value="HAD_sf"/>
</dbReference>
<dbReference type="CDD" id="cd02079">
    <property type="entry name" value="P-type_ATPase_HM"/>
    <property type="match status" value="1"/>
</dbReference>
<dbReference type="AlphaFoldDB" id="A0A1Q2M6N9"/>
<dbReference type="Pfam" id="PF00122">
    <property type="entry name" value="E1-E2_ATPase"/>
    <property type="match status" value="1"/>
</dbReference>
<feature type="transmembrane region" description="Helical" evidence="15">
    <location>
        <begin position="483"/>
        <end position="510"/>
    </location>
</feature>
<feature type="transmembrane region" description="Helical" evidence="15">
    <location>
        <begin position="242"/>
        <end position="263"/>
    </location>
</feature>
<evidence type="ECO:0000256" key="13">
    <source>
        <dbReference type="ARBA" id="ARBA00023065"/>
    </source>
</evidence>
<dbReference type="InterPro" id="IPR006121">
    <property type="entry name" value="HMA_dom"/>
</dbReference>
<dbReference type="InterPro" id="IPR008250">
    <property type="entry name" value="ATPase_P-typ_transduc_dom_A_sf"/>
</dbReference>
<dbReference type="CDD" id="cd00371">
    <property type="entry name" value="HMA"/>
    <property type="match status" value="1"/>
</dbReference>
<dbReference type="Gene3D" id="3.40.1110.10">
    <property type="entry name" value="Calcium-transporting ATPase, cytoplasmic domain N"/>
    <property type="match status" value="1"/>
</dbReference>
<evidence type="ECO:0000256" key="12">
    <source>
        <dbReference type="ARBA" id="ARBA00022989"/>
    </source>
</evidence>
<keyword evidence="7 15" id="KW-0479">Metal-binding</keyword>
<comment type="similarity">
    <text evidence="2 15">Belongs to the cation transport ATPase (P-type) (TC 3.A.3) family. Type IB subfamily.</text>
</comment>
<keyword evidence="6 15" id="KW-0812">Transmembrane</keyword>
<dbReference type="PRINTS" id="PR00119">
    <property type="entry name" value="CATATPASE"/>
</dbReference>
<evidence type="ECO:0000256" key="11">
    <source>
        <dbReference type="ARBA" id="ARBA00022967"/>
    </source>
</evidence>
<keyword evidence="12 15" id="KW-1133">Transmembrane helix</keyword>
<dbReference type="InterPro" id="IPR023299">
    <property type="entry name" value="ATPase_P-typ_cyto_dom_N"/>
</dbReference>
<keyword evidence="11" id="KW-1278">Translocase</keyword>
<evidence type="ECO:0000313" key="18">
    <source>
        <dbReference type="Proteomes" id="UP000188219"/>
    </source>
</evidence>
<evidence type="ECO:0000313" key="17">
    <source>
        <dbReference type="EMBL" id="AQQ68290.1"/>
    </source>
</evidence>
<evidence type="ECO:0000256" key="6">
    <source>
        <dbReference type="ARBA" id="ARBA00022692"/>
    </source>
</evidence>
<feature type="transmembrane region" description="Helical" evidence="15">
    <location>
        <begin position="303"/>
        <end position="321"/>
    </location>
</feature>
<name>A0A1Q2M6N9_9GAMM</name>
<dbReference type="PANTHER" id="PTHR43520">
    <property type="entry name" value="ATP7, ISOFORM B"/>
    <property type="match status" value="1"/>
</dbReference>
<dbReference type="Pfam" id="PF12156">
    <property type="entry name" value="ATPase-cat_bd"/>
    <property type="match status" value="1"/>
</dbReference>
<evidence type="ECO:0000256" key="15">
    <source>
        <dbReference type="RuleBase" id="RU362081"/>
    </source>
</evidence>
<keyword evidence="13" id="KW-0406">Ion transport</keyword>
<dbReference type="PROSITE" id="PS50846">
    <property type="entry name" value="HMA_2"/>
    <property type="match status" value="1"/>
</dbReference>
<dbReference type="GO" id="GO:0016887">
    <property type="term" value="F:ATP hydrolysis activity"/>
    <property type="evidence" value="ECO:0007669"/>
    <property type="project" value="InterPro"/>
</dbReference>
<keyword evidence="5" id="KW-0597">Phosphoprotein</keyword>
<dbReference type="InterPro" id="IPR059000">
    <property type="entry name" value="ATPase_P-type_domA"/>
</dbReference>
<evidence type="ECO:0000256" key="10">
    <source>
        <dbReference type="ARBA" id="ARBA00022842"/>
    </source>
</evidence>
<evidence type="ECO:0000256" key="14">
    <source>
        <dbReference type="ARBA" id="ARBA00023136"/>
    </source>
</evidence>
<dbReference type="GO" id="GO:0055070">
    <property type="term" value="P:copper ion homeostasis"/>
    <property type="evidence" value="ECO:0007669"/>
    <property type="project" value="TreeGrafter"/>
</dbReference>
<dbReference type="InterPro" id="IPR021993">
    <property type="entry name" value="ATPase-cat-bd"/>
</dbReference>
<dbReference type="NCBIfam" id="TIGR01494">
    <property type="entry name" value="ATPase_P-type"/>
    <property type="match status" value="1"/>
</dbReference>
<dbReference type="Pfam" id="PF00702">
    <property type="entry name" value="Hydrolase"/>
    <property type="match status" value="1"/>
</dbReference>
<dbReference type="InterPro" id="IPR027256">
    <property type="entry name" value="P-typ_ATPase_IB"/>
</dbReference>
<dbReference type="PANTHER" id="PTHR43520:SF5">
    <property type="entry name" value="CATION-TRANSPORTING P-TYPE ATPASE-RELATED"/>
    <property type="match status" value="1"/>
</dbReference>
<evidence type="ECO:0000256" key="3">
    <source>
        <dbReference type="ARBA" id="ARBA00022448"/>
    </source>
</evidence>
<dbReference type="eggNOG" id="COG2217">
    <property type="taxonomic scope" value="Bacteria"/>
</dbReference>
<dbReference type="InterPro" id="IPR023298">
    <property type="entry name" value="ATPase_P-typ_TM_dom_sf"/>
</dbReference>
<dbReference type="SUPFAM" id="SSF81665">
    <property type="entry name" value="Calcium ATPase, transmembrane domain M"/>
    <property type="match status" value="1"/>
</dbReference>
<keyword evidence="18" id="KW-1185">Reference proteome</keyword>
<keyword evidence="4 15" id="KW-1003">Cell membrane</keyword>
<dbReference type="Proteomes" id="UP000188219">
    <property type="component" value="Chromosome"/>
</dbReference>
<keyword evidence="9 15" id="KW-0067">ATP-binding</keyword>
<sequence>MGDSMSDSLAPDSSAVDPSRVAAEPSDCFHCGLPVAEGSQYSVTIDGVARPMCCPGCEAVAGAIVAGGLDNFYRFRENSSERPETSSQDQRWQAYDLPQVQAEFVRDFSGSLHGVDTAEPLKVASLLVGGITCAACVWLIEKQLKAMPGVHRVSVNASTHRAQIVLDLSQVKLSELFAALTRIGYRPSPATAANNEQLIQQERRTAMRRLGVAGLGTMQVMMFAIALYFGGNKGIDVQFEQFFRWVSLIVATPVVCYAAQPFFAAAWRALRSGHLIMDVPVSLAIGLAYGASVYATVFDTGEVYFESVSMFTFFLLLGRFVEMRARHRAGLASGGLAQLLPLAALRRGEDGELESVPVAALAVGEHILLRPGDTVPVDGVVTEGASGVDESILTGESELQQKVSGSRVFAGSVNSDSSLTVRISAAGSGTRLSAIEKLVEQAQLDKPEQAALADRIAGRFIAAVLCIAVAAFVFWWQQDPGRAFWVALSVLVVTCPCALSLATPAALAAATLRLQQLGLLVAKGHVLETLPTVDRVIFDKTGTLTEGAPQLRVVTPLRDGVSQESARDIAAALEVENNHPLARAFRPWFGNRSASNLRAVTGQGVAGVCDGVEYRLGAPRFVGEICASGFEISTPAEPGQWLLLGDGSGPVAWLGLGDDMRPSATGAVHMLGEQGVAVELLSGDQSAEVPRLAGLAGIRNYQAGASPEQKLQQLRRLQSDGQRVLMIGDGINDVPVLSGADVSVAMMSAADLAQSRADAILLKGDLCALPRAFALAASSRKIIRQNLRWAILYNLLALPLAFLGLVPPWAAAIGMSLSSLLVVVNALRLSRWQPAA</sequence>
<dbReference type="SUPFAM" id="SSF55008">
    <property type="entry name" value="HMA, heavy metal-associated domain"/>
    <property type="match status" value="1"/>
</dbReference>
<evidence type="ECO:0000256" key="2">
    <source>
        <dbReference type="ARBA" id="ARBA00006024"/>
    </source>
</evidence>
<dbReference type="Gene3D" id="3.40.50.1000">
    <property type="entry name" value="HAD superfamily/HAD-like"/>
    <property type="match status" value="1"/>
</dbReference>
<gene>
    <name evidence="17" type="ORF">Mag101_12040</name>
</gene>
<feature type="transmembrane region" description="Helical" evidence="15">
    <location>
        <begin position="787"/>
        <end position="803"/>
    </location>
</feature>
<feature type="transmembrane region" description="Helical" evidence="15">
    <location>
        <begin position="210"/>
        <end position="230"/>
    </location>
</feature>
<dbReference type="PRINTS" id="PR00943">
    <property type="entry name" value="CUATPASE"/>
</dbReference>
<feature type="transmembrane region" description="Helical" evidence="15">
    <location>
        <begin position="275"/>
        <end position="297"/>
    </location>
</feature>
<reference evidence="17" key="1">
    <citation type="submission" date="2017-02" db="EMBL/GenBank/DDBJ databases">
        <title>Genome of Microbulbifer agarilyticus GP101.</title>
        <authorList>
            <person name="Jung J."/>
            <person name="Bae S.S."/>
            <person name="Baek K."/>
        </authorList>
    </citation>
    <scope>NUCLEOTIDE SEQUENCE [LARGE SCALE GENOMIC DNA]</scope>
    <source>
        <strain evidence="17">GP101</strain>
    </source>
</reference>
<dbReference type="PROSITE" id="PS00154">
    <property type="entry name" value="ATPASE_E1_E2"/>
    <property type="match status" value="1"/>
</dbReference>
<organism evidence="17 18">
    <name type="scientific">Microbulbifer agarilyticus</name>
    <dbReference type="NCBI Taxonomy" id="260552"/>
    <lineage>
        <taxon>Bacteria</taxon>
        <taxon>Pseudomonadati</taxon>
        <taxon>Pseudomonadota</taxon>
        <taxon>Gammaproteobacteria</taxon>
        <taxon>Cellvibrionales</taxon>
        <taxon>Microbulbiferaceae</taxon>
        <taxon>Microbulbifer</taxon>
    </lineage>
</organism>
<dbReference type="Pfam" id="PF00403">
    <property type="entry name" value="HMA"/>
    <property type="match status" value="1"/>
</dbReference>
<dbReference type="GO" id="GO:0005886">
    <property type="term" value="C:plasma membrane"/>
    <property type="evidence" value="ECO:0007669"/>
    <property type="project" value="UniProtKB-SubCell"/>
</dbReference>
<dbReference type="FunFam" id="3.30.70.100:FF:000005">
    <property type="entry name" value="Copper-exporting P-type ATPase A"/>
    <property type="match status" value="1"/>
</dbReference>
<keyword evidence="3" id="KW-0813">Transport</keyword>
<keyword evidence="10" id="KW-0460">Magnesium</keyword>
<proteinExistence type="inferred from homology"/>
<dbReference type="NCBIfam" id="TIGR01511">
    <property type="entry name" value="ATPase-IB1_Cu"/>
    <property type="match status" value="1"/>
</dbReference>
<dbReference type="EMBL" id="CP019650">
    <property type="protein sequence ID" value="AQQ68290.1"/>
    <property type="molecule type" value="Genomic_DNA"/>
</dbReference>
<dbReference type="GO" id="GO:0005524">
    <property type="term" value="F:ATP binding"/>
    <property type="evidence" value="ECO:0007669"/>
    <property type="project" value="UniProtKB-UniRule"/>
</dbReference>
<protein>
    <submittedName>
        <fullName evidence="17">ATPase</fullName>
    </submittedName>
</protein>
<keyword evidence="14 15" id="KW-0472">Membrane</keyword>
<evidence type="ECO:0000256" key="5">
    <source>
        <dbReference type="ARBA" id="ARBA00022553"/>
    </source>
</evidence>
<dbReference type="NCBIfam" id="TIGR01512">
    <property type="entry name" value="ATPase-IB2_Cd"/>
    <property type="match status" value="1"/>
</dbReference>
<evidence type="ECO:0000256" key="9">
    <source>
        <dbReference type="ARBA" id="ARBA00022840"/>
    </source>
</evidence>
<dbReference type="SUPFAM" id="SSF56784">
    <property type="entry name" value="HAD-like"/>
    <property type="match status" value="1"/>
</dbReference>